<organism evidence="3 4">
    <name type="scientific">Hypsibius exemplaris</name>
    <name type="common">Freshwater tardigrade</name>
    <dbReference type="NCBI Taxonomy" id="2072580"/>
    <lineage>
        <taxon>Eukaryota</taxon>
        <taxon>Metazoa</taxon>
        <taxon>Ecdysozoa</taxon>
        <taxon>Tardigrada</taxon>
        <taxon>Eutardigrada</taxon>
        <taxon>Parachela</taxon>
        <taxon>Hypsibioidea</taxon>
        <taxon>Hypsibiidae</taxon>
        <taxon>Hypsibius</taxon>
    </lineage>
</organism>
<dbReference type="InterPro" id="IPR001480">
    <property type="entry name" value="Bulb-type_lectin_dom"/>
</dbReference>
<dbReference type="OrthoDB" id="1884773at2759"/>
<feature type="domain" description="Bulb-type lectin" evidence="2">
    <location>
        <begin position="1"/>
        <end position="94"/>
    </location>
</feature>
<feature type="region of interest" description="Disordered" evidence="1">
    <location>
        <begin position="1"/>
        <end position="26"/>
    </location>
</feature>
<accession>A0A9X6NH28</accession>
<dbReference type="EMBL" id="MTYJ01000371">
    <property type="protein sequence ID" value="OWA54105.1"/>
    <property type="molecule type" value="Genomic_DNA"/>
</dbReference>
<name>A0A9X6NH28_HYPEX</name>
<dbReference type="Gene3D" id="2.90.10.10">
    <property type="entry name" value="Bulb-type lectin domain"/>
    <property type="match status" value="2"/>
</dbReference>
<dbReference type="InterPro" id="IPR036426">
    <property type="entry name" value="Bulb-type_lectin_dom_sf"/>
</dbReference>
<dbReference type="Proteomes" id="UP000192578">
    <property type="component" value="Unassembled WGS sequence"/>
</dbReference>
<proteinExistence type="predicted"/>
<gene>
    <name evidence="3" type="ORF">BV898_18522</name>
</gene>
<dbReference type="PROSITE" id="PS50927">
    <property type="entry name" value="BULB_LECTIN"/>
    <property type="match status" value="1"/>
</dbReference>
<dbReference type="SUPFAM" id="SSF51110">
    <property type="entry name" value="alpha-D-mannose-specific plant lectins"/>
    <property type="match status" value="1"/>
</dbReference>
<evidence type="ECO:0000313" key="3">
    <source>
        <dbReference type="EMBL" id="OWA54105.1"/>
    </source>
</evidence>
<sequence>MQNDGNLVSRIRDHLAPWSSGTNSANEPEMTAVMEGQTNLHVFNTRPGFFGHPGANLVMQSDGNSVLYSGCPTHIRTYAQPGVSLWSSETAGQV</sequence>
<comment type="caution">
    <text evidence="3">The sequence shown here is derived from an EMBL/GenBank/DDBJ whole genome shotgun (WGS) entry which is preliminary data.</text>
</comment>
<reference evidence="4" key="1">
    <citation type="submission" date="2017-01" db="EMBL/GenBank/DDBJ databases">
        <title>Comparative genomics of anhydrobiosis in the tardigrade Hypsibius dujardini.</title>
        <authorList>
            <person name="Yoshida Y."/>
            <person name="Koutsovoulos G."/>
            <person name="Laetsch D."/>
            <person name="Stevens L."/>
            <person name="Kumar S."/>
            <person name="Horikawa D."/>
            <person name="Ishino K."/>
            <person name="Komine S."/>
            <person name="Tomita M."/>
            <person name="Blaxter M."/>
            <person name="Arakawa K."/>
        </authorList>
    </citation>
    <scope>NUCLEOTIDE SEQUENCE [LARGE SCALE GENOMIC DNA]</scope>
    <source>
        <strain evidence="4">Z151</strain>
    </source>
</reference>
<evidence type="ECO:0000313" key="4">
    <source>
        <dbReference type="Proteomes" id="UP000192578"/>
    </source>
</evidence>
<protein>
    <recommendedName>
        <fullName evidence="2">Bulb-type lectin domain-containing protein</fullName>
    </recommendedName>
</protein>
<evidence type="ECO:0000256" key="1">
    <source>
        <dbReference type="SAM" id="MobiDB-lite"/>
    </source>
</evidence>
<keyword evidence="4" id="KW-1185">Reference proteome</keyword>
<dbReference type="AlphaFoldDB" id="A0A9X6NH28"/>
<evidence type="ECO:0000259" key="2">
    <source>
        <dbReference type="PROSITE" id="PS50927"/>
    </source>
</evidence>